<evidence type="ECO:0000259" key="7">
    <source>
        <dbReference type="Pfam" id="PF02351"/>
    </source>
</evidence>
<dbReference type="EMBL" id="JAZGQO010000008">
    <property type="protein sequence ID" value="KAK6179681.1"/>
    <property type="molecule type" value="Genomic_DNA"/>
</dbReference>
<evidence type="ECO:0000313" key="9">
    <source>
        <dbReference type="Proteomes" id="UP001347796"/>
    </source>
</evidence>
<keyword evidence="3 6" id="KW-0732">Signal</keyword>
<dbReference type="AlphaFoldDB" id="A0AAN8PV35"/>
<dbReference type="InterPro" id="IPR016017">
    <property type="entry name" value="GDNF/GAS1"/>
</dbReference>
<keyword evidence="4" id="KW-0472">Membrane</keyword>
<evidence type="ECO:0000256" key="5">
    <source>
        <dbReference type="ARBA" id="ARBA00023180"/>
    </source>
</evidence>
<protein>
    <recommendedName>
        <fullName evidence="7">GDNF/GAS1 domain-containing protein</fullName>
    </recommendedName>
</protein>
<dbReference type="GO" id="GO:0051726">
    <property type="term" value="P:regulation of cell cycle"/>
    <property type="evidence" value="ECO:0007669"/>
    <property type="project" value="InterPro"/>
</dbReference>
<proteinExistence type="predicted"/>
<evidence type="ECO:0000313" key="8">
    <source>
        <dbReference type="EMBL" id="KAK6179681.1"/>
    </source>
</evidence>
<dbReference type="PANTHER" id="PTHR16840">
    <property type="entry name" value="GROWTH ARREST-SPECIFIC PROTEIN 1"/>
    <property type="match status" value="1"/>
</dbReference>
<evidence type="ECO:0000256" key="4">
    <source>
        <dbReference type="ARBA" id="ARBA00023136"/>
    </source>
</evidence>
<evidence type="ECO:0000256" key="2">
    <source>
        <dbReference type="ARBA" id="ARBA00022475"/>
    </source>
</evidence>
<feature type="chain" id="PRO_5043029576" description="GDNF/GAS1 domain-containing protein" evidence="6">
    <location>
        <begin position="23"/>
        <end position="250"/>
    </location>
</feature>
<dbReference type="Pfam" id="PF02351">
    <property type="entry name" value="GDNF"/>
    <property type="match status" value="1"/>
</dbReference>
<organism evidence="8 9">
    <name type="scientific">Patella caerulea</name>
    <name type="common">Rayed Mediterranean limpet</name>
    <dbReference type="NCBI Taxonomy" id="87958"/>
    <lineage>
        <taxon>Eukaryota</taxon>
        <taxon>Metazoa</taxon>
        <taxon>Spiralia</taxon>
        <taxon>Lophotrochozoa</taxon>
        <taxon>Mollusca</taxon>
        <taxon>Gastropoda</taxon>
        <taxon>Patellogastropoda</taxon>
        <taxon>Patelloidea</taxon>
        <taxon>Patellidae</taxon>
        <taxon>Patella</taxon>
    </lineage>
</organism>
<name>A0AAN8PV35_PATCE</name>
<evidence type="ECO:0000256" key="6">
    <source>
        <dbReference type="SAM" id="SignalP"/>
    </source>
</evidence>
<feature type="signal peptide" evidence="6">
    <location>
        <begin position="1"/>
        <end position="22"/>
    </location>
</feature>
<dbReference type="Proteomes" id="UP001347796">
    <property type="component" value="Unassembled WGS sequence"/>
</dbReference>
<gene>
    <name evidence="8" type="ORF">SNE40_011987</name>
</gene>
<sequence>MHVRTYGLMICVLAGCMCGYEAIELCDTARLKCSTRDGCRMALINFFVGCNEVIHGETNVCTTDCKHALISLLLTEDKSGLSFINCNCSGNKFCEERKVRVEVCTKDVLQAMANMKNNDRPVRCNLAQWICEADTSCLTALDYYARHCGRLLTGDTCSSRCNNSLEILYRQKNAQKLPSCYCDGTEDYNCQKLKYNTEKFCFLREPLVPYVSLTQKPLHPKESWNSGGKSQFQTLKGIELLLLVLLVRLT</sequence>
<dbReference type="PROSITE" id="PS51257">
    <property type="entry name" value="PROKAR_LIPOPROTEIN"/>
    <property type="match status" value="1"/>
</dbReference>
<comment type="subcellular location">
    <subcellularLocation>
        <location evidence="1">Cell membrane</location>
    </subcellularLocation>
</comment>
<evidence type="ECO:0000256" key="3">
    <source>
        <dbReference type="ARBA" id="ARBA00022729"/>
    </source>
</evidence>
<keyword evidence="2" id="KW-1003">Cell membrane</keyword>
<reference evidence="8 9" key="1">
    <citation type="submission" date="2024-01" db="EMBL/GenBank/DDBJ databases">
        <title>The genome of the rayed Mediterranean limpet Patella caerulea (Linnaeus, 1758).</title>
        <authorList>
            <person name="Anh-Thu Weber A."/>
            <person name="Halstead-Nussloch G."/>
        </authorList>
    </citation>
    <scope>NUCLEOTIDE SEQUENCE [LARGE SCALE GENOMIC DNA]</scope>
    <source>
        <strain evidence="8">AATW-2023a</strain>
        <tissue evidence="8">Whole specimen</tissue>
    </source>
</reference>
<keyword evidence="9" id="KW-1185">Reference proteome</keyword>
<evidence type="ECO:0000256" key="1">
    <source>
        <dbReference type="ARBA" id="ARBA00004236"/>
    </source>
</evidence>
<dbReference type="InterPro" id="IPR039596">
    <property type="entry name" value="GAS1"/>
</dbReference>
<comment type="caution">
    <text evidence="8">The sequence shown here is derived from an EMBL/GenBank/DDBJ whole genome shotgun (WGS) entry which is preliminary data.</text>
</comment>
<accession>A0AAN8PV35</accession>
<dbReference type="PANTHER" id="PTHR16840:SF3">
    <property type="entry name" value="GROWTH ARREST-SPECIFIC PROTEIN 1"/>
    <property type="match status" value="1"/>
</dbReference>
<dbReference type="GO" id="GO:0005886">
    <property type="term" value="C:plasma membrane"/>
    <property type="evidence" value="ECO:0007669"/>
    <property type="project" value="UniProtKB-SubCell"/>
</dbReference>
<keyword evidence="5" id="KW-0325">Glycoprotein</keyword>
<feature type="domain" description="GDNF/GAS1" evidence="7">
    <location>
        <begin position="124"/>
        <end position="197"/>
    </location>
</feature>